<gene>
    <name evidence="1" type="ORF">G3A44_23080</name>
</gene>
<reference evidence="1 2" key="1">
    <citation type="submission" date="2020-02" db="EMBL/GenBank/DDBJ databases">
        <title>Ideonella bacterium strain TBM-1.</title>
        <authorList>
            <person name="Chen W.-M."/>
        </authorList>
    </citation>
    <scope>NUCLEOTIDE SEQUENCE [LARGE SCALE GENOMIC DNA]</scope>
    <source>
        <strain evidence="1 2">TBM-1</strain>
    </source>
</reference>
<evidence type="ECO:0000313" key="2">
    <source>
        <dbReference type="Proteomes" id="UP000484255"/>
    </source>
</evidence>
<dbReference type="Proteomes" id="UP000484255">
    <property type="component" value="Unassembled WGS sequence"/>
</dbReference>
<proteinExistence type="predicted"/>
<sequence length="185" mass="19322">KPAPAPVPASAAASVAPVAAVRQEAPPPATGGCSGLLPARFRLRRWPAADALLAHRYGHRLASFLSQGEMSLAELSHASNVEPGQCRQFLSDMLSRGWLDVVDASAAVTGHVPLDLPLAAAPVRPRTAEEPADVAAGTSRFGPDSVWLQEVAPGAVGLFRRLRDLFKVQGRVRGPVGAPDPATSF</sequence>
<dbReference type="AlphaFoldDB" id="A0A7C9TM75"/>
<protein>
    <submittedName>
        <fullName evidence="1">Uncharacterized protein</fullName>
    </submittedName>
</protein>
<feature type="non-terminal residue" evidence="1">
    <location>
        <position position="1"/>
    </location>
</feature>
<comment type="caution">
    <text evidence="1">The sequence shown here is derived from an EMBL/GenBank/DDBJ whole genome shotgun (WGS) entry which is preliminary data.</text>
</comment>
<accession>A0A7C9TM75</accession>
<dbReference type="EMBL" id="JAAGOH010000074">
    <property type="protein sequence ID" value="NDY94079.1"/>
    <property type="molecule type" value="Genomic_DNA"/>
</dbReference>
<organism evidence="1 2">
    <name type="scientific">Ideonella livida</name>
    <dbReference type="NCBI Taxonomy" id="2707176"/>
    <lineage>
        <taxon>Bacteria</taxon>
        <taxon>Pseudomonadati</taxon>
        <taxon>Pseudomonadota</taxon>
        <taxon>Betaproteobacteria</taxon>
        <taxon>Burkholderiales</taxon>
        <taxon>Sphaerotilaceae</taxon>
        <taxon>Ideonella</taxon>
    </lineage>
</organism>
<name>A0A7C9TM75_9BURK</name>
<dbReference type="RefSeq" id="WP_163460095.1">
    <property type="nucleotide sequence ID" value="NZ_JAAGOH010000074.1"/>
</dbReference>
<keyword evidence="2" id="KW-1185">Reference proteome</keyword>
<evidence type="ECO:0000313" key="1">
    <source>
        <dbReference type="EMBL" id="NDY94079.1"/>
    </source>
</evidence>